<accession>A0A0L6UAA1</accession>
<sequence>MVTWTPTSQVVSLCLLCGEQDTRMCRNNNKNEKKRLLLI</sequence>
<dbReference type="VEuPathDB" id="FungiDB:VP01_811g7"/>
<name>A0A0L6UAA1_9BASI</name>
<protein>
    <submittedName>
        <fullName evidence="1">Putative signal peptide protein</fullName>
    </submittedName>
</protein>
<reference evidence="1 2" key="1">
    <citation type="submission" date="2015-08" db="EMBL/GenBank/DDBJ databases">
        <title>Next Generation Sequencing and Analysis of the Genome of Puccinia sorghi L Schw, the Causal Agent of Maize Common Rust.</title>
        <authorList>
            <person name="Rochi L."/>
            <person name="Burguener G."/>
            <person name="Darino M."/>
            <person name="Turjanski A."/>
            <person name="Kreff E."/>
            <person name="Dieguez M.J."/>
            <person name="Sacco F."/>
        </authorList>
    </citation>
    <scope>NUCLEOTIDE SEQUENCE [LARGE SCALE GENOMIC DNA]</scope>
    <source>
        <strain evidence="1 2">RO10H11247</strain>
    </source>
</reference>
<comment type="caution">
    <text evidence="1">The sequence shown here is derived from an EMBL/GenBank/DDBJ whole genome shotgun (WGS) entry which is preliminary data.</text>
</comment>
<keyword evidence="2" id="KW-1185">Reference proteome</keyword>
<dbReference type="Proteomes" id="UP000037035">
    <property type="component" value="Unassembled WGS sequence"/>
</dbReference>
<organism evidence="1 2">
    <name type="scientific">Puccinia sorghi</name>
    <dbReference type="NCBI Taxonomy" id="27349"/>
    <lineage>
        <taxon>Eukaryota</taxon>
        <taxon>Fungi</taxon>
        <taxon>Dikarya</taxon>
        <taxon>Basidiomycota</taxon>
        <taxon>Pucciniomycotina</taxon>
        <taxon>Pucciniomycetes</taxon>
        <taxon>Pucciniales</taxon>
        <taxon>Pucciniaceae</taxon>
        <taxon>Puccinia</taxon>
    </lineage>
</organism>
<dbReference type="AlphaFoldDB" id="A0A0L6UAA1"/>
<evidence type="ECO:0000313" key="2">
    <source>
        <dbReference type="Proteomes" id="UP000037035"/>
    </source>
</evidence>
<evidence type="ECO:0000313" key="1">
    <source>
        <dbReference type="EMBL" id="KNZ45436.1"/>
    </source>
</evidence>
<proteinExistence type="predicted"/>
<dbReference type="EMBL" id="LAVV01013627">
    <property type="protein sequence ID" value="KNZ45436.1"/>
    <property type="molecule type" value="Genomic_DNA"/>
</dbReference>
<gene>
    <name evidence="1" type="ORF">VP01_811g7</name>
</gene>